<dbReference type="eggNOG" id="ENOG502S8HP">
    <property type="taxonomic scope" value="Eukaryota"/>
</dbReference>
<dbReference type="EMBL" id="CR382134">
    <property type="protein sequence ID" value="CAR65484.1"/>
    <property type="molecule type" value="Genomic_DNA"/>
</dbReference>
<organism evidence="11 12">
    <name type="scientific">Debaryomyces hansenii (strain ATCC 36239 / CBS 767 / BCRC 21394 / JCM 1990 / NBRC 0083 / IGC 2968)</name>
    <name type="common">Yeast</name>
    <name type="synonym">Torulaspora hansenii</name>
    <dbReference type="NCBI Taxonomy" id="284592"/>
    <lineage>
        <taxon>Eukaryota</taxon>
        <taxon>Fungi</taxon>
        <taxon>Dikarya</taxon>
        <taxon>Ascomycota</taxon>
        <taxon>Saccharomycotina</taxon>
        <taxon>Pichiomycetes</taxon>
        <taxon>Debaryomycetaceae</taxon>
        <taxon>Debaryomyces</taxon>
    </lineage>
</organism>
<protein>
    <submittedName>
        <fullName evidence="11">DEHA2B12584p</fullName>
    </submittedName>
</protein>
<dbReference type="Proteomes" id="UP000000599">
    <property type="component" value="Chromosome B"/>
</dbReference>
<dbReference type="OMA" id="CEFAKNQ"/>
<dbReference type="UniPathway" id="UPA00378"/>
<evidence type="ECO:0000256" key="8">
    <source>
        <dbReference type="ARBA" id="ARBA00023034"/>
    </source>
</evidence>
<dbReference type="GO" id="GO:0000026">
    <property type="term" value="F:alpha-1,2-mannosyltransferase activity"/>
    <property type="evidence" value="ECO:0007669"/>
    <property type="project" value="TreeGrafter"/>
</dbReference>
<keyword evidence="9" id="KW-0472">Membrane</keyword>
<feature type="chain" id="PRO_5002837559" evidence="10">
    <location>
        <begin position="26"/>
        <end position="573"/>
    </location>
</feature>
<dbReference type="GO" id="GO:0046354">
    <property type="term" value="P:mannan biosynthetic process"/>
    <property type="evidence" value="ECO:0007669"/>
    <property type="project" value="TreeGrafter"/>
</dbReference>
<evidence type="ECO:0000256" key="4">
    <source>
        <dbReference type="ARBA" id="ARBA00022679"/>
    </source>
</evidence>
<comment type="subcellular location">
    <subcellularLocation>
        <location evidence="1">Golgi apparatus membrane</location>
        <topology evidence="1">Single-pass type II membrane protein</topology>
    </subcellularLocation>
</comment>
<dbReference type="SUPFAM" id="SSF53448">
    <property type="entry name" value="Nucleotide-diphospho-sugar transferases"/>
    <property type="match status" value="1"/>
</dbReference>
<dbReference type="KEGG" id="dha:DEHA2B12584g"/>
<dbReference type="GeneID" id="8998238"/>
<dbReference type="HOGENOM" id="CLU_013298_1_2_1"/>
<evidence type="ECO:0000256" key="7">
    <source>
        <dbReference type="ARBA" id="ARBA00022989"/>
    </source>
</evidence>
<evidence type="ECO:0000256" key="5">
    <source>
        <dbReference type="ARBA" id="ARBA00022692"/>
    </source>
</evidence>
<feature type="signal peptide" evidence="10">
    <location>
        <begin position="1"/>
        <end position="25"/>
    </location>
</feature>
<evidence type="ECO:0000313" key="12">
    <source>
        <dbReference type="Proteomes" id="UP000000599"/>
    </source>
</evidence>
<dbReference type="OrthoDB" id="430354at2759"/>
<evidence type="ECO:0000256" key="2">
    <source>
        <dbReference type="ARBA" id="ARBA00004922"/>
    </source>
</evidence>
<keyword evidence="12" id="KW-1185">Reference proteome</keyword>
<dbReference type="PANTHER" id="PTHR31646:SF1">
    <property type="entry name" value="ALPHA-1,2-MANNOSYLTRANSFERASE MNN2"/>
    <property type="match status" value="1"/>
</dbReference>
<evidence type="ECO:0000256" key="1">
    <source>
        <dbReference type="ARBA" id="ARBA00004323"/>
    </source>
</evidence>
<proteinExistence type="inferred from homology"/>
<dbReference type="InterPro" id="IPR022751">
    <property type="entry name" value="Alpha_mannosyltransferase"/>
</dbReference>
<dbReference type="InParanoid" id="B5RSZ4"/>
<comment type="similarity">
    <text evidence="3">Belongs to the MNN1/MNT family.</text>
</comment>
<dbReference type="GO" id="GO:0000139">
    <property type="term" value="C:Golgi membrane"/>
    <property type="evidence" value="ECO:0007669"/>
    <property type="project" value="UniProtKB-SubCell"/>
</dbReference>
<comment type="pathway">
    <text evidence="2">Protein modification; protein glycosylation.</text>
</comment>
<keyword evidence="6" id="KW-0735">Signal-anchor</keyword>
<reference evidence="11 12" key="1">
    <citation type="journal article" date="2004" name="Nature">
        <title>Genome evolution in yeasts.</title>
        <authorList>
            <consortium name="Genolevures"/>
            <person name="Dujon B."/>
            <person name="Sherman D."/>
            <person name="Fischer G."/>
            <person name="Durrens P."/>
            <person name="Casaregola S."/>
            <person name="Lafontaine I."/>
            <person name="de Montigny J."/>
            <person name="Marck C."/>
            <person name="Neuveglise C."/>
            <person name="Talla E."/>
            <person name="Goffard N."/>
            <person name="Frangeul L."/>
            <person name="Aigle M."/>
            <person name="Anthouard V."/>
            <person name="Babour A."/>
            <person name="Barbe V."/>
            <person name="Barnay S."/>
            <person name="Blanchin S."/>
            <person name="Beckerich J.M."/>
            <person name="Beyne E."/>
            <person name="Bleykasten C."/>
            <person name="Boisrame A."/>
            <person name="Boyer J."/>
            <person name="Cattolico L."/>
            <person name="Confanioleri F."/>
            <person name="de Daruvar A."/>
            <person name="Despons L."/>
            <person name="Fabre E."/>
            <person name="Fairhead C."/>
            <person name="Ferry-Dumazet H."/>
            <person name="Groppi A."/>
            <person name="Hantraye F."/>
            <person name="Hennequin C."/>
            <person name="Jauniaux N."/>
            <person name="Joyet P."/>
            <person name="Kachouri R."/>
            <person name="Kerrest A."/>
            <person name="Koszul R."/>
            <person name="Lemaire M."/>
            <person name="Lesur I."/>
            <person name="Ma L."/>
            <person name="Muller H."/>
            <person name="Nicaud J.M."/>
            <person name="Nikolski M."/>
            <person name="Oztas S."/>
            <person name="Ozier-Kalogeropoulos O."/>
            <person name="Pellenz S."/>
            <person name="Potier S."/>
            <person name="Richard G.F."/>
            <person name="Straub M.L."/>
            <person name="Suleau A."/>
            <person name="Swennene D."/>
            <person name="Tekaia F."/>
            <person name="Wesolowski-Louvel M."/>
            <person name="Westhof E."/>
            <person name="Wirth B."/>
            <person name="Zeniou-Meyer M."/>
            <person name="Zivanovic I."/>
            <person name="Bolotin-Fukuhara M."/>
            <person name="Thierry A."/>
            <person name="Bouchier C."/>
            <person name="Caudron B."/>
            <person name="Scarpelli C."/>
            <person name="Gaillardin C."/>
            <person name="Weissenbach J."/>
            <person name="Wincker P."/>
            <person name="Souciet J.L."/>
        </authorList>
    </citation>
    <scope>NUCLEOTIDE SEQUENCE [LARGE SCALE GENOMIC DNA]</scope>
    <source>
        <strain evidence="12">ATCC 36239 / CBS 767 / BCRC 21394 / JCM 1990 / NBRC 0083 / IGC 2968</strain>
    </source>
</reference>
<evidence type="ECO:0000256" key="3">
    <source>
        <dbReference type="ARBA" id="ARBA00009105"/>
    </source>
</evidence>
<keyword evidence="4" id="KW-0808">Transferase</keyword>
<dbReference type="VEuPathDB" id="FungiDB:DEHA2B12584g"/>
<evidence type="ECO:0000256" key="10">
    <source>
        <dbReference type="SAM" id="SignalP"/>
    </source>
</evidence>
<evidence type="ECO:0000256" key="9">
    <source>
        <dbReference type="ARBA" id="ARBA00023136"/>
    </source>
</evidence>
<name>B5RSZ4_DEBHA</name>
<dbReference type="STRING" id="284592.B5RSZ4"/>
<dbReference type="PANTHER" id="PTHR31646">
    <property type="entry name" value="ALPHA-1,2-MANNOSYLTRANSFERASE MNN2"/>
    <property type="match status" value="1"/>
</dbReference>
<keyword evidence="5" id="KW-0812">Transmembrane</keyword>
<accession>B5RSZ4</accession>
<dbReference type="Pfam" id="PF11051">
    <property type="entry name" value="Mannosyl_trans3"/>
    <property type="match status" value="1"/>
</dbReference>
<dbReference type="AlphaFoldDB" id="B5RSZ4"/>
<dbReference type="InterPro" id="IPR029044">
    <property type="entry name" value="Nucleotide-diphossugar_trans"/>
</dbReference>
<keyword evidence="8" id="KW-0333">Golgi apparatus</keyword>
<gene>
    <name evidence="11" type="ordered locus">DEHA2B12584g</name>
</gene>
<dbReference type="RefSeq" id="XP_002770115.1">
    <property type="nucleotide sequence ID" value="XM_002770069.1"/>
</dbReference>
<keyword evidence="10" id="KW-0732">Signal</keyword>
<keyword evidence="7" id="KW-1133">Transmembrane helix</keyword>
<sequence>MPRGKLRLFGVLLLIVVLFFTAQQASKDKYKSLSDAFTKVEKYSPFNSQKNDKAHQELDLKLKVEDYKESPEHEFWEKIFVILNKGKADIPQDEMASAIQYIEKSKQKKGQNTKDVLLSKAYVSDEVIKEFQKKHKIVLDELPSNLEATYKPNTNGIVFVGGGRFSWLTYLSLLSLRATGSEVPVEVMMPTYNDYENELEFCSVILPKLNAACVVVPNSLGSAVMLSWTKKFKSYQFKSLALMTSSFQNILLLDSDNILIQNPDSIFESDLFKEYGMIMWPDYWRRTTSPVFYDVAGVKINERKRVRSSRFSLNVDKSEANLDDNEMHAVPYHDLEGAVPDLSTESGQLFINKATHGKTLLLSLYYNIYGPDQFYKLLSLGAPGEGDKDTFATAATVLNQKFYQIKSHIKTIGYFEDGNFQGVAMGQKNPVKDYELFKNKFYGPIMKEENKNKPVNDQINMIEKLMKDNPLNSDKIPVFAMHCNFPKLDPLDLIRRDSIYDKDKNQLKYKLYNGFSFRRTDNKNEPKIDFELQQWKNIQNVICKEKLYFVHFSQIDNKELCKFVDNQVKWLMK</sequence>
<evidence type="ECO:0000313" key="11">
    <source>
        <dbReference type="EMBL" id="CAR65484.1"/>
    </source>
</evidence>
<evidence type="ECO:0000256" key="6">
    <source>
        <dbReference type="ARBA" id="ARBA00022968"/>
    </source>
</evidence>